<reference evidence="9" key="1">
    <citation type="submission" date="2023-06" db="EMBL/GenBank/DDBJ databases">
        <authorList>
            <person name="Zhang Y."/>
            <person name="Gai S."/>
        </authorList>
    </citation>
    <scope>NUCLEOTIDE SEQUENCE</scope>
</reference>
<evidence type="ECO:0000256" key="6">
    <source>
        <dbReference type="SAM" id="MobiDB-lite"/>
    </source>
</evidence>
<dbReference type="InterPro" id="IPR002487">
    <property type="entry name" value="TF_Kbox"/>
</dbReference>
<evidence type="ECO:0000256" key="1">
    <source>
        <dbReference type="ARBA" id="ARBA00004123"/>
    </source>
</evidence>
<evidence type="ECO:0000256" key="2">
    <source>
        <dbReference type="ARBA" id="ARBA00023015"/>
    </source>
</evidence>
<sequence>MGRGKIEIKKIENTNSRQVTFSKRRNGLFKKAYELAVLCDAQVAVIIFSSTGKLYQFNSIGSSMEQILSRYGKEPDSSDLPLAEHVTEDEQKPAYEIDAMNDEIAKLRTTYLRMMGKELEGLTYKELQHLEQQLTEGLLSVKDKKEQVLVEQLNKSKLQEKRAIEMNEALRKQVKELRQNFMPSHVEHHPVEMNREQSSIRPIAYYNCPSNEESEGSDTSLHLGLPSEPYRKKKTPKVDPICNDSGSQVASE</sequence>
<dbReference type="PANTHER" id="PTHR48019">
    <property type="entry name" value="SERUM RESPONSE FACTOR HOMOLOG"/>
    <property type="match status" value="1"/>
</dbReference>
<dbReference type="GO" id="GO:0000977">
    <property type="term" value="F:RNA polymerase II transcription regulatory region sequence-specific DNA binding"/>
    <property type="evidence" value="ECO:0007669"/>
    <property type="project" value="InterPro"/>
</dbReference>
<feature type="domain" description="K-box" evidence="8">
    <location>
        <begin position="90"/>
        <end position="180"/>
    </location>
</feature>
<dbReference type="InterPro" id="IPR002100">
    <property type="entry name" value="TF_MADSbox"/>
</dbReference>
<dbReference type="CDD" id="cd00265">
    <property type="entry name" value="MADS_MEF2_like"/>
    <property type="match status" value="1"/>
</dbReference>
<dbReference type="GO" id="GO:0045944">
    <property type="term" value="P:positive regulation of transcription by RNA polymerase II"/>
    <property type="evidence" value="ECO:0007669"/>
    <property type="project" value="InterPro"/>
</dbReference>
<dbReference type="PRINTS" id="PR00404">
    <property type="entry name" value="MADSDOMAIN"/>
</dbReference>
<proteinExistence type="evidence at transcript level"/>
<feature type="domain" description="MADS-box" evidence="7">
    <location>
        <begin position="1"/>
        <end position="61"/>
    </location>
</feature>
<dbReference type="GO" id="GO:0005634">
    <property type="term" value="C:nucleus"/>
    <property type="evidence" value="ECO:0007669"/>
    <property type="project" value="UniProtKB-SubCell"/>
</dbReference>
<protein>
    <submittedName>
        <fullName evidence="9">Agamous-like MADS-box protein 1</fullName>
    </submittedName>
</protein>
<keyword evidence="3" id="KW-0238">DNA-binding</keyword>
<dbReference type="PROSITE" id="PS00350">
    <property type="entry name" value="MADS_BOX_1"/>
    <property type="match status" value="1"/>
</dbReference>
<dbReference type="SUPFAM" id="SSF55455">
    <property type="entry name" value="SRF-like"/>
    <property type="match status" value="1"/>
</dbReference>
<evidence type="ECO:0000259" key="8">
    <source>
        <dbReference type="PROSITE" id="PS51297"/>
    </source>
</evidence>
<dbReference type="InterPro" id="IPR033896">
    <property type="entry name" value="MEF2-like_N"/>
</dbReference>
<organism evidence="9">
    <name type="scientific">Paeonia suffruticosa</name>
    <name type="common">Tree peony</name>
    <name type="synonym">Paeonia moutan</name>
    <dbReference type="NCBI Taxonomy" id="45171"/>
    <lineage>
        <taxon>Eukaryota</taxon>
        <taxon>Viridiplantae</taxon>
        <taxon>Streptophyta</taxon>
        <taxon>Embryophyta</taxon>
        <taxon>Tracheophyta</taxon>
        <taxon>Spermatophyta</taxon>
        <taxon>Magnoliopsida</taxon>
        <taxon>eudicotyledons</taxon>
        <taxon>Gunneridae</taxon>
        <taxon>Pentapetalae</taxon>
        <taxon>Saxifragales</taxon>
        <taxon>Paeoniaceae</taxon>
        <taxon>Paeonia</taxon>
    </lineage>
</organism>
<dbReference type="PROSITE" id="PS51297">
    <property type="entry name" value="K_BOX"/>
    <property type="match status" value="1"/>
</dbReference>
<feature type="region of interest" description="Disordered" evidence="6">
    <location>
        <begin position="210"/>
        <end position="252"/>
    </location>
</feature>
<dbReference type="GO" id="GO:0003700">
    <property type="term" value="F:DNA-binding transcription factor activity"/>
    <property type="evidence" value="ECO:0007669"/>
    <property type="project" value="InterPro"/>
</dbReference>
<dbReference type="SMART" id="SM00432">
    <property type="entry name" value="MADS"/>
    <property type="match status" value="1"/>
</dbReference>
<keyword evidence="4" id="KW-0804">Transcription</keyword>
<dbReference type="Pfam" id="PF00319">
    <property type="entry name" value="SRF-TF"/>
    <property type="match status" value="1"/>
</dbReference>
<evidence type="ECO:0000259" key="7">
    <source>
        <dbReference type="PROSITE" id="PS50066"/>
    </source>
</evidence>
<evidence type="ECO:0000256" key="4">
    <source>
        <dbReference type="ARBA" id="ARBA00023163"/>
    </source>
</evidence>
<dbReference type="Gene3D" id="3.40.1810.10">
    <property type="entry name" value="Transcription factor, MADS-box"/>
    <property type="match status" value="1"/>
</dbReference>
<dbReference type="InterPro" id="IPR050142">
    <property type="entry name" value="MADS-box/MEF2_TF"/>
</dbReference>
<evidence type="ECO:0000256" key="3">
    <source>
        <dbReference type="ARBA" id="ARBA00023125"/>
    </source>
</evidence>
<dbReference type="Pfam" id="PF01486">
    <property type="entry name" value="K-box"/>
    <property type="match status" value="1"/>
</dbReference>
<dbReference type="EMBL" id="OR237934">
    <property type="protein sequence ID" value="WRI20349.1"/>
    <property type="molecule type" value="mRNA"/>
</dbReference>
<dbReference type="GO" id="GO:0046983">
    <property type="term" value="F:protein dimerization activity"/>
    <property type="evidence" value="ECO:0007669"/>
    <property type="project" value="InterPro"/>
</dbReference>
<dbReference type="InterPro" id="IPR036879">
    <property type="entry name" value="TF_MADSbox_sf"/>
</dbReference>
<comment type="subcellular location">
    <subcellularLocation>
        <location evidence="1">Nucleus</location>
    </subcellularLocation>
</comment>
<keyword evidence="5" id="KW-0539">Nucleus</keyword>
<dbReference type="PROSITE" id="PS50066">
    <property type="entry name" value="MADS_BOX_2"/>
    <property type="match status" value="1"/>
</dbReference>
<keyword evidence="2" id="KW-0805">Transcription regulation</keyword>
<dbReference type="AlphaFoldDB" id="A0AB38Z7L8"/>
<evidence type="ECO:0000256" key="5">
    <source>
        <dbReference type="ARBA" id="ARBA00023242"/>
    </source>
</evidence>
<evidence type="ECO:0000313" key="9">
    <source>
        <dbReference type="EMBL" id="WRI20349.1"/>
    </source>
</evidence>
<accession>A0AB38Z7L8</accession>
<name>A0AB38Z7L8_PAESU</name>